<proteinExistence type="predicted"/>
<evidence type="ECO:0000313" key="6">
    <source>
        <dbReference type="EMBL" id="KAF1851403.1"/>
    </source>
</evidence>
<dbReference type="PROSITE" id="PS01360">
    <property type="entry name" value="ZF_MYND_1"/>
    <property type="match status" value="1"/>
</dbReference>
<keyword evidence="7" id="KW-1185">Reference proteome</keyword>
<dbReference type="AlphaFoldDB" id="A0A9P4GRJ1"/>
<evidence type="ECO:0000256" key="1">
    <source>
        <dbReference type="ARBA" id="ARBA00022723"/>
    </source>
</evidence>
<dbReference type="SUPFAM" id="SSF144232">
    <property type="entry name" value="HIT/MYND zinc finger-like"/>
    <property type="match status" value="1"/>
</dbReference>
<sequence length="225" mass="25843">MAGAPQDFGQPYVLEDFLPVEQPTTSTLLCAMCHKESSRQRCSGCKNVKYCSTDCQSSHWATHKLLCKAFVDTQDTRPSPKSRRALYFPTDVARPRFIWLEYNIDGAPLDMQKCFPTTPKEEIKTIGFYDRYLPYWIQLSYDSNLHSQRILSKNMSIGHAFRGPVVALAYDPESGLGKPALDVDTTILGALREYAKLREEYHGPIFVEQPQHRYSDEEWKKIVRP</sequence>
<dbReference type="GO" id="GO:0000981">
    <property type="term" value="F:DNA-binding transcription factor activity, RNA polymerase II-specific"/>
    <property type="evidence" value="ECO:0007669"/>
    <property type="project" value="TreeGrafter"/>
</dbReference>
<keyword evidence="3" id="KW-0862">Zinc</keyword>
<dbReference type="GeneID" id="63848821"/>
<dbReference type="Pfam" id="PF01753">
    <property type="entry name" value="zf-MYND"/>
    <property type="match status" value="1"/>
</dbReference>
<dbReference type="InterPro" id="IPR024119">
    <property type="entry name" value="TF_DEAF-1"/>
</dbReference>
<accession>A0A9P4GRJ1</accession>
<evidence type="ECO:0000256" key="3">
    <source>
        <dbReference type="ARBA" id="ARBA00022833"/>
    </source>
</evidence>
<comment type="caution">
    <text evidence="6">The sequence shown here is derived from an EMBL/GenBank/DDBJ whole genome shotgun (WGS) entry which is preliminary data.</text>
</comment>
<organism evidence="6 7">
    <name type="scientific">Cucurbitaria berberidis CBS 394.84</name>
    <dbReference type="NCBI Taxonomy" id="1168544"/>
    <lineage>
        <taxon>Eukaryota</taxon>
        <taxon>Fungi</taxon>
        <taxon>Dikarya</taxon>
        <taxon>Ascomycota</taxon>
        <taxon>Pezizomycotina</taxon>
        <taxon>Dothideomycetes</taxon>
        <taxon>Pleosporomycetidae</taxon>
        <taxon>Pleosporales</taxon>
        <taxon>Pleosporineae</taxon>
        <taxon>Cucurbitariaceae</taxon>
        <taxon>Cucurbitaria</taxon>
    </lineage>
</organism>
<dbReference type="PANTHER" id="PTHR10237">
    <property type="entry name" value="DEFORMED EPIDERMAL AUTOREGULATORY FACTOR 1 HOMOLOG SUPPRESSIN"/>
    <property type="match status" value="1"/>
</dbReference>
<evidence type="ECO:0000313" key="7">
    <source>
        <dbReference type="Proteomes" id="UP000800039"/>
    </source>
</evidence>
<dbReference type="InterPro" id="IPR002893">
    <property type="entry name" value="Znf_MYND"/>
</dbReference>
<evidence type="ECO:0000259" key="5">
    <source>
        <dbReference type="PROSITE" id="PS50865"/>
    </source>
</evidence>
<dbReference type="Gene3D" id="6.10.140.2220">
    <property type="match status" value="1"/>
</dbReference>
<gene>
    <name evidence="6" type="ORF">K460DRAFT_351329</name>
</gene>
<dbReference type="GO" id="GO:0005634">
    <property type="term" value="C:nucleus"/>
    <property type="evidence" value="ECO:0007669"/>
    <property type="project" value="TreeGrafter"/>
</dbReference>
<name>A0A9P4GRJ1_9PLEO</name>
<dbReference type="Proteomes" id="UP000800039">
    <property type="component" value="Unassembled WGS sequence"/>
</dbReference>
<evidence type="ECO:0000256" key="4">
    <source>
        <dbReference type="PROSITE-ProRule" id="PRU00134"/>
    </source>
</evidence>
<dbReference type="EMBL" id="ML976614">
    <property type="protein sequence ID" value="KAF1851403.1"/>
    <property type="molecule type" value="Genomic_DNA"/>
</dbReference>
<feature type="domain" description="MYND-type" evidence="5">
    <location>
        <begin position="30"/>
        <end position="67"/>
    </location>
</feature>
<dbReference type="PANTHER" id="PTHR10237:SF14">
    <property type="entry name" value="MYND-TYPE DOMAIN-CONTAINING PROTEIN"/>
    <property type="match status" value="1"/>
</dbReference>
<evidence type="ECO:0000256" key="2">
    <source>
        <dbReference type="ARBA" id="ARBA00022771"/>
    </source>
</evidence>
<reference evidence="6" key="1">
    <citation type="submission" date="2020-01" db="EMBL/GenBank/DDBJ databases">
        <authorList>
            <consortium name="DOE Joint Genome Institute"/>
            <person name="Haridas S."/>
            <person name="Albert R."/>
            <person name="Binder M."/>
            <person name="Bloem J."/>
            <person name="Labutti K."/>
            <person name="Salamov A."/>
            <person name="Andreopoulos B."/>
            <person name="Baker S.E."/>
            <person name="Barry K."/>
            <person name="Bills G."/>
            <person name="Bluhm B.H."/>
            <person name="Cannon C."/>
            <person name="Castanera R."/>
            <person name="Culley D.E."/>
            <person name="Daum C."/>
            <person name="Ezra D."/>
            <person name="Gonzalez J.B."/>
            <person name="Henrissat B."/>
            <person name="Kuo A."/>
            <person name="Liang C."/>
            <person name="Lipzen A."/>
            <person name="Lutzoni F."/>
            <person name="Magnuson J."/>
            <person name="Mondo S."/>
            <person name="Nolan M."/>
            <person name="Ohm R."/>
            <person name="Pangilinan J."/>
            <person name="Park H.-J."/>
            <person name="Ramirez L."/>
            <person name="Alfaro M."/>
            <person name="Sun H."/>
            <person name="Tritt A."/>
            <person name="Yoshinaga Y."/>
            <person name="Zwiers L.-H."/>
            <person name="Turgeon B.G."/>
            <person name="Goodwin S.B."/>
            <person name="Spatafora J.W."/>
            <person name="Crous P.W."/>
            <person name="Grigoriev I.V."/>
        </authorList>
    </citation>
    <scope>NUCLEOTIDE SEQUENCE</scope>
    <source>
        <strain evidence="6">CBS 394.84</strain>
    </source>
</reference>
<dbReference type="RefSeq" id="XP_040793966.1">
    <property type="nucleotide sequence ID" value="XM_040931569.1"/>
</dbReference>
<keyword evidence="1" id="KW-0479">Metal-binding</keyword>
<keyword evidence="2 4" id="KW-0863">Zinc-finger</keyword>
<dbReference type="GO" id="GO:0008270">
    <property type="term" value="F:zinc ion binding"/>
    <property type="evidence" value="ECO:0007669"/>
    <property type="project" value="UniProtKB-KW"/>
</dbReference>
<dbReference type="OrthoDB" id="437457at2759"/>
<dbReference type="PROSITE" id="PS50865">
    <property type="entry name" value="ZF_MYND_2"/>
    <property type="match status" value="1"/>
</dbReference>
<protein>
    <recommendedName>
        <fullName evidence="5">MYND-type domain-containing protein</fullName>
    </recommendedName>
</protein>